<name>A0A7J7L358_9MAGN</name>
<protein>
    <recommendedName>
        <fullName evidence="3">DUF7792 domain-containing protein</fullName>
    </recommendedName>
</protein>
<evidence type="ECO:0000256" key="2">
    <source>
        <dbReference type="SAM" id="MobiDB-lite"/>
    </source>
</evidence>
<dbReference type="AlphaFoldDB" id="A0A7J7L358"/>
<dbReference type="InterPro" id="IPR000225">
    <property type="entry name" value="Armadillo"/>
</dbReference>
<dbReference type="InterPro" id="IPR036537">
    <property type="entry name" value="Adaptor_Cbl_N_dom_sf"/>
</dbReference>
<evidence type="ECO:0000256" key="1">
    <source>
        <dbReference type="PROSITE-ProRule" id="PRU00259"/>
    </source>
</evidence>
<dbReference type="Gene3D" id="1.25.10.10">
    <property type="entry name" value="Leucine-rich Repeat Variant"/>
    <property type="match status" value="2"/>
</dbReference>
<dbReference type="InterPro" id="IPR016024">
    <property type="entry name" value="ARM-type_fold"/>
</dbReference>
<evidence type="ECO:0000313" key="5">
    <source>
        <dbReference type="Proteomes" id="UP000541444"/>
    </source>
</evidence>
<feature type="domain" description="DUF7792" evidence="3">
    <location>
        <begin position="10"/>
        <end position="129"/>
    </location>
</feature>
<dbReference type="GO" id="GO:0007166">
    <property type="term" value="P:cell surface receptor signaling pathway"/>
    <property type="evidence" value="ECO:0007669"/>
    <property type="project" value="InterPro"/>
</dbReference>
<dbReference type="PROSITE" id="PS50176">
    <property type="entry name" value="ARM_REPEAT"/>
    <property type="match status" value="1"/>
</dbReference>
<reference evidence="4 5" key="1">
    <citation type="journal article" date="2020" name="IScience">
        <title>Genome Sequencing of the Endangered Kingdonia uniflora (Circaeasteraceae, Ranunculales) Reveals Potential Mechanisms of Evolutionary Specialization.</title>
        <authorList>
            <person name="Sun Y."/>
            <person name="Deng T."/>
            <person name="Zhang A."/>
            <person name="Moore M.J."/>
            <person name="Landis J.B."/>
            <person name="Lin N."/>
            <person name="Zhang H."/>
            <person name="Zhang X."/>
            <person name="Huang J."/>
            <person name="Zhang X."/>
            <person name="Sun H."/>
            <person name="Wang H."/>
        </authorList>
    </citation>
    <scope>NUCLEOTIDE SEQUENCE [LARGE SCALE GENOMIC DNA]</scope>
    <source>
        <strain evidence="4">TB1705</strain>
        <tissue evidence="4">Leaf</tissue>
    </source>
</reference>
<dbReference type="Pfam" id="PF25055">
    <property type="entry name" value="DUF7792"/>
    <property type="match status" value="1"/>
</dbReference>
<dbReference type="EMBL" id="JACGCM010002660">
    <property type="protein sequence ID" value="KAF6137061.1"/>
    <property type="molecule type" value="Genomic_DNA"/>
</dbReference>
<evidence type="ECO:0000259" key="3">
    <source>
        <dbReference type="Pfam" id="PF25055"/>
    </source>
</evidence>
<dbReference type="OrthoDB" id="1683831at2759"/>
<dbReference type="Gene3D" id="1.20.930.20">
    <property type="entry name" value="Adaptor protein Cbl, N-terminal domain"/>
    <property type="match status" value="1"/>
</dbReference>
<feature type="region of interest" description="Disordered" evidence="2">
    <location>
        <begin position="304"/>
        <end position="335"/>
    </location>
</feature>
<comment type="caution">
    <text evidence="4">The sequence shown here is derived from an EMBL/GenBank/DDBJ whole genome shotgun (WGS) entry which is preliminary data.</text>
</comment>
<gene>
    <name evidence="4" type="ORF">GIB67_030825</name>
</gene>
<proteinExistence type="predicted"/>
<feature type="compositionally biased region" description="Polar residues" evidence="2">
    <location>
        <begin position="304"/>
        <end position="323"/>
    </location>
</feature>
<keyword evidence="5" id="KW-1185">Reference proteome</keyword>
<dbReference type="PANTHER" id="PTHR46168:SF1">
    <property type="entry name" value="ARMADILLO REPEAT ONLY 4"/>
    <property type="match status" value="1"/>
</dbReference>
<organism evidence="4 5">
    <name type="scientific">Kingdonia uniflora</name>
    <dbReference type="NCBI Taxonomy" id="39325"/>
    <lineage>
        <taxon>Eukaryota</taxon>
        <taxon>Viridiplantae</taxon>
        <taxon>Streptophyta</taxon>
        <taxon>Embryophyta</taxon>
        <taxon>Tracheophyta</taxon>
        <taxon>Spermatophyta</taxon>
        <taxon>Magnoliopsida</taxon>
        <taxon>Ranunculales</taxon>
        <taxon>Circaeasteraceae</taxon>
        <taxon>Kingdonia</taxon>
    </lineage>
</organism>
<dbReference type="SMART" id="SM00185">
    <property type="entry name" value="ARM"/>
    <property type="match status" value="4"/>
</dbReference>
<dbReference type="InterPro" id="IPR056694">
    <property type="entry name" value="DUF7792"/>
</dbReference>
<dbReference type="PANTHER" id="PTHR46168">
    <property type="entry name" value="ARMADILLO REPEAT ONLY 4"/>
    <property type="match status" value="1"/>
</dbReference>
<dbReference type="SUPFAM" id="SSF48371">
    <property type="entry name" value="ARM repeat"/>
    <property type="match status" value="1"/>
</dbReference>
<dbReference type="Proteomes" id="UP000541444">
    <property type="component" value="Unassembled WGS sequence"/>
</dbReference>
<sequence length="610" mass="67603">MMELEAKGIKETLSLTILLSERVRKLAEEAQTFKNECSIIAKQADHLSQMLRSLVRLSNTTPSLYQNPIRRIALQLWKNLGYALSLARKCRRTNILRRVFTIISAADFRKLNSYLDTSLGDLKWVLNVLDCGAGGGGIGIGIDFSLPPIASNDPILAWVWSYIAALQMGSLEDRLQAANEIGSFALDNERYKKMIVEENGVPPLLKLLKEGGIKGDTNKIAAATALSNLANDEGRVREIVEENGVPVIVQVLSDSCLTMKVLISVANLVSRMAEYDEVAKEEFARENVIMPLVSLLAFETFSEKSNSGKPKTISKETGTSSSSNHHRARDRENEKDEVKLQLKIKCAEALRFLLKNSVVNSQKITETKGLLCLAKCIENQQGELKLHCLMAVMEIAAAVECNADLRQSAFKTNSSAAKTTVEQLLRVIEEESNPVFQIPAIKSIGLLARTFPSRETRVVRPLVTQLRHTNTEVAAEALIALTKFACLENYLRVQHSKTIMELDGVPSLMRLLRANAYSQTQGLILLCYLAINVGNSEDLEEARASTALEVAARSPVAQHPLLRELIPKAIEHLELYQAGISPEDTPMNTSAFSFELQSFRYSGRKDSKVY</sequence>
<dbReference type="Pfam" id="PF00514">
    <property type="entry name" value="Arm"/>
    <property type="match status" value="1"/>
</dbReference>
<accession>A0A7J7L358</accession>
<evidence type="ECO:0000313" key="4">
    <source>
        <dbReference type="EMBL" id="KAF6137061.1"/>
    </source>
</evidence>
<feature type="repeat" description="ARM" evidence="1">
    <location>
        <begin position="199"/>
        <end position="244"/>
    </location>
</feature>
<dbReference type="InterPro" id="IPR011989">
    <property type="entry name" value="ARM-like"/>
</dbReference>